<keyword evidence="8" id="KW-0472">Membrane</keyword>
<keyword evidence="11" id="KW-1185">Reference proteome</keyword>
<protein>
    <recommendedName>
        <fullName evidence="9">Carboxypeptidase activation peptide domain-containing protein</fullName>
    </recommendedName>
</protein>
<dbReference type="InterPro" id="IPR036990">
    <property type="entry name" value="M14A-like_propep"/>
</dbReference>
<keyword evidence="8" id="KW-0812">Transmembrane</keyword>
<evidence type="ECO:0000259" key="9">
    <source>
        <dbReference type="Pfam" id="PF02244"/>
    </source>
</evidence>
<keyword evidence="4" id="KW-0479">Metal-binding</keyword>
<sequence length="525" mass="60817">RRRVHAGSSLKKLEARHLPVYRICSTLLTLKVRSSRLNMRVEFYRGRGKSYSIDALNDEFEARQHAPISKSFDLLFKGYDSIRIGGILSKNKHKRLVERETERKQPHRASEQLPRNIHLTAIVHPKWSRQESFQITCQFQKRTRHREDKESAKTSCTVRAECRRQRLNQPVDVMVSQEKLNEFYKLMESTHMKYEVFIEDVQRLIDTENPHVTREDNGYSHKKYHTLDEIYQWFELLTKKYPDLLGIVSTPNFKTIPNRWHDKLIHTHKTHAGSEACTPTQLFLYTNKREFDLCRLLRYTYNEVSMLRPLPILPITDECPCSYSEHASYDYEEITKFLQQLVSHALKQTTSLYNKYTLSKGQGQAELDAKRFLMKITGKKILTSIIKNKLKVTCLELQLSDQKNLKRKSGLKVTTSLPLRKAGRAIFGPLVCEIVIICCKLAIIKARKVVMRKRTTTGPTVYSGIRTTSDPSSNPARRKITESEIAPGRIRTRALRHLVVSAGKSLTHSANEGLLPRLLLRALSC</sequence>
<dbReference type="InterPro" id="IPR003146">
    <property type="entry name" value="M14A_act_pep"/>
</dbReference>
<keyword evidence="8" id="KW-1133">Transmembrane helix</keyword>
<dbReference type="PANTHER" id="PTHR11705:SF143">
    <property type="entry name" value="SLL0236 PROTEIN"/>
    <property type="match status" value="1"/>
</dbReference>
<evidence type="ECO:0000313" key="10">
    <source>
        <dbReference type="EMBL" id="CAB0028609.1"/>
    </source>
</evidence>
<evidence type="ECO:0000256" key="2">
    <source>
        <dbReference type="ARBA" id="ARBA00022645"/>
    </source>
</evidence>
<evidence type="ECO:0000256" key="6">
    <source>
        <dbReference type="ARBA" id="ARBA00022833"/>
    </source>
</evidence>
<dbReference type="GO" id="GO:0005615">
    <property type="term" value="C:extracellular space"/>
    <property type="evidence" value="ECO:0007669"/>
    <property type="project" value="TreeGrafter"/>
</dbReference>
<keyword evidence="2" id="KW-0121">Carboxypeptidase</keyword>
<name>A0A6H5HY06_9HYME</name>
<dbReference type="Pfam" id="PF02244">
    <property type="entry name" value="Propep_M14"/>
    <property type="match status" value="1"/>
</dbReference>
<feature type="transmembrane region" description="Helical" evidence="8">
    <location>
        <begin position="426"/>
        <end position="444"/>
    </location>
</feature>
<dbReference type="Gene3D" id="3.30.70.340">
    <property type="entry name" value="Metallocarboxypeptidase-like"/>
    <property type="match status" value="1"/>
</dbReference>
<dbReference type="SUPFAM" id="SSF54897">
    <property type="entry name" value="Protease propeptides/inhibitors"/>
    <property type="match status" value="1"/>
</dbReference>
<organism evidence="10 11">
    <name type="scientific">Trichogramma brassicae</name>
    <dbReference type="NCBI Taxonomy" id="86971"/>
    <lineage>
        <taxon>Eukaryota</taxon>
        <taxon>Metazoa</taxon>
        <taxon>Ecdysozoa</taxon>
        <taxon>Arthropoda</taxon>
        <taxon>Hexapoda</taxon>
        <taxon>Insecta</taxon>
        <taxon>Pterygota</taxon>
        <taxon>Neoptera</taxon>
        <taxon>Endopterygota</taxon>
        <taxon>Hymenoptera</taxon>
        <taxon>Apocrita</taxon>
        <taxon>Proctotrupomorpha</taxon>
        <taxon>Chalcidoidea</taxon>
        <taxon>Trichogrammatidae</taxon>
        <taxon>Trichogramma</taxon>
    </lineage>
</organism>
<feature type="non-terminal residue" evidence="10">
    <location>
        <position position="1"/>
    </location>
</feature>
<evidence type="ECO:0000256" key="7">
    <source>
        <dbReference type="ARBA" id="ARBA00023049"/>
    </source>
</evidence>
<evidence type="ECO:0000313" key="11">
    <source>
        <dbReference type="Proteomes" id="UP000479190"/>
    </source>
</evidence>
<dbReference type="GO" id="GO:0006508">
    <property type="term" value="P:proteolysis"/>
    <property type="evidence" value="ECO:0007669"/>
    <property type="project" value="UniProtKB-KW"/>
</dbReference>
<dbReference type="GO" id="GO:0004181">
    <property type="term" value="F:metallocarboxypeptidase activity"/>
    <property type="evidence" value="ECO:0007669"/>
    <property type="project" value="TreeGrafter"/>
</dbReference>
<keyword evidence="6" id="KW-0862">Zinc</keyword>
<dbReference type="GO" id="GO:0046872">
    <property type="term" value="F:metal ion binding"/>
    <property type="evidence" value="ECO:0007669"/>
    <property type="project" value="UniProtKB-KW"/>
</dbReference>
<keyword evidence="3" id="KW-0645">Protease</keyword>
<proteinExistence type="inferred from homology"/>
<evidence type="ECO:0000256" key="1">
    <source>
        <dbReference type="ARBA" id="ARBA00005988"/>
    </source>
</evidence>
<keyword evidence="5" id="KW-0378">Hydrolase</keyword>
<dbReference type="AlphaFoldDB" id="A0A6H5HY06"/>
<dbReference type="Proteomes" id="UP000479190">
    <property type="component" value="Unassembled WGS sequence"/>
</dbReference>
<evidence type="ECO:0000256" key="4">
    <source>
        <dbReference type="ARBA" id="ARBA00022723"/>
    </source>
</evidence>
<dbReference type="EMBL" id="CADCXV010000158">
    <property type="protein sequence ID" value="CAB0028609.1"/>
    <property type="molecule type" value="Genomic_DNA"/>
</dbReference>
<keyword evidence="7" id="KW-0482">Metalloprotease</keyword>
<dbReference type="OrthoDB" id="3626597at2759"/>
<comment type="similarity">
    <text evidence="1">Belongs to the peptidase M14 family.</text>
</comment>
<evidence type="ECO:0000256" key="3">
    <source>
        <dbReference type="ARBA" id="ARBA00022670"/>
    </source>
</evidence>
<reference evidence="10 11" key="1">
    <citation type="submission" date="2020-02" db="EMBL/GenBank/DDBJ databases">
        <authorList>
            <person name="Ferguson B K."/>
        </authorList>
    </citation>
    <scope>NUCLEOTIDE SEQUENCE [LARGE SCALE GENOMIC DNA]</scope>
</reference>
<feature type="domain" description="Carboxypeptidase activation peptide" evidence="9">
    <location>
        <begin position="166"/>
        <end position="208"/>
    </location>
</feature>
<evidence type="ECO:0000256" key="8">
    <source>
        <dbReference type="SAM" id="Phobius"/>
    </source>
</evidence>
<accession>A0A6H5HY06</accession>
<dbReference type="PANTHER" id="PTHR11705">
    <property type="entry name" value="PROTEASE FAMILY M14 CARBOXYPEPTIDASE A,B"/>
    <property type="match status" value="1"/>
</dbReference>
<gene>
    <name evidence="10" type="ORF">TBRA_LOCUS764</name>
</gene>
<evidence type="ECO:0000256" key="5">
    <source>
        <dbReference type="ARBA" id="ARBA00022801"/>
    </source>
</evidence>